<dbReference type="InterPro" id="IPR025326">
    <property type="entry name" value="DUF4232"/>
</dbReference>
<feature type="chain" id="PRO_5038813609" evidence="2">
    <location>
        <begin position="26"/>
        <end position="208"/>
    </location>
</feature>
<comment type="caution">
    <text evidence="4">The sequence shown here is derived from an EMBL/GenBank/DDBJ whole genome shotgun (WGS) entry which is preliminary data.</text>
</comment>
<dbReference type="Pfam" id="PF14016">
    <property type="entry name" value="DUF4232"/>
    <property type="match status" value="1"/>
</dbReference>
<evidence type="ECO:0000259" key="3">
    <source>
        <dbReference type="Pfam" id="PF14016"/>
    </source>
</evidence>
<dbReference type="RefSeq" id="WP_059264374.1">
    <property type="nucleotide sequence ID" value="NZ_KQ948359.1"/>
</dbReference>
<organism evidence="4 5">
    <name type="scientific">Streptomyces corchorusii</name>
    <name type="common">Streptomyces chibaensis</name>
    <dbReference type="NCBI Taxonomy" id="1903"/>
    <lineage>
        <taxon>Bacteria</taxon>
        <taxon>Bacillati</taxon>
        <taxon>Actinomycetota</taxon>
        <taxon>Actinomycetes</taxon>
        <taxon>Kitasatosporales</taxon>
        <taxon>Streptomycetaceae</taxon>
        <taxon>Streptomyces</taxon>
    </lineage>
</organism>
<dbReference type="EMBL" id="LMWP01000026">
    <property type="protein sequence ID" value="KUN23099.1"/>
    <property type="molecule type" value="Genomic_DNA"/>
</dbReference>
<dbReference type="Proteomes" id="UP000053398">
    <property type="component" value="Unassembled WGS sequence"/>
</dbReference>
<protein>
    <submittedName>
        <fullName evidence="4">Tat pathway signal sequence domain protein</fullName>
    </submittedName>
</protein>
<feature type="compositionally biased region" description="Low complexity" evidence="1">
    <location>
        <begin position="45"/>
        <end position="59"/>
    </location>
</feature>
<reference evidence="4 5" key="1">
    <citation type="submission" date="2015-10" db="EMBL/GenBank/DDBJ databases">
        <title>Draft genome sequence of Streptomyces corchorusii DSM 40340, type strain for the species Streptomyces corchorusii.</title>
        <authorList>
            <person name="Ruckert C."/>
            <person name="Winkler A."/>
            <person name="Kalinowski J."/>
            <person name="Kampfer P."/>
            <person name="Glaeser S."/>
        </authorList>
    </citation>
    <scope>NUCLEOTIDE SEQUENCE [LARGE SCALE GENOMIC DNA]</scope>
    <source>
        <strain evidence="4 5">DSM 40340</strain>
    </source>
</reference>
<feature type="domain" description="DUF4232" evidence="3">
    <location>
        <begin position="65"/>
        <end position="202"/>
    </location>
</feature>
<dbReference type="AlphaFoldDB" id="A0A124HLK5"/>
<gene>
    <name evidence="4" type="ORF">AQJ11_24370</name>
</gene>
<evidence type="ECO:0000256" key="2">
    <source>
        <dbReference type="SAM" id="SignalP"/>
    </source>
</evidence>
<accession>A0A124HLK5</accession>
<keyword evidence="2" id="KW-0732">Signal</keyword>
<name>A0A124HLK5_STRCK</name>
<feature type="signal peptide" evidence="2">
    <location>
        <begin position="1"/>
        <end position="25"/>
    </location>
</feature>
<proteinExistence type="predicted"/>
<sequence length="208" mass="20700">MRDRHSTRVTAAALTAIVVTLPPVAAQTASAQTASVQTASARTAGATSAEAAPTGTAPASRAPACTPEAWEATAYQAAQRPPGAGTGAAIVEFTNVSARACVVRGHPTVAVAGNGSPERNLPLKVTRQGSAAPVRVAPGGRAWVKLTFVPVRGGADGYCVSGAAPGMFPSLVVGLPGAGKHQVALVEGEITECDNKVTVTAVSATRPS</sequence>
<keyword evidence="5" id="KW-1185">Reference proteome</keyword>
<evidence type="ECO:0000313" key="4">
    <source>
        <dbReference type="EMBL" id="KUN23099.1"/>
    </source>
</evidence>
<evidence type="ECO:0000256" key="1">
    <source>
        <dbReference type="SAM" id="MobiDB-lite"/>
    </source>
</evidence>
<feature type="region of interest" description="Disordered" evidence="1">
    <location>
        <begin position="45"/>
        <end position="64"/>
    </location>
</feature>
<evidence type="ECO:0000313" key="5">
    <source>
        <dbReference type="Proteomes" id="UP000053398"/>
    </source>
</evidence>